<dbReference type="OrthoDB" id="5106852at2"/>
<evidence type="ECO:0000256" key="2">
    <source>
        <dbReference type="SAM" id="MobiDB-lite"/>
    </source>
</evidence>
<feature type="transmembrane region" description="Helical" evidence="3">
    <location>
        <begin position="268"/>
        <end position="287"/>
    </location>
</feature>
<keyword evidence="3" id="KW-1133">Transmembrane helix</keyword>
<gene>
    <name evidence="4" type="ORF">FPZ11_09805</name>
</gene>
<evidence type="ECO:0000313" key="5">
    <source>
        <dbReference type="Proteomes" id="UP000320216"/>
    </source>
</evidence>
<dbReference type="KEGG" id="huw:FPZ11_09805"/>
<sequence>MAHTELTPLPGDPSALKAKADGLASAAEQIQAAINHLRKLSDHDATVSLAIDKVRGDARDVADNITKAQVRYAGTARALQDYAPKLESAQQRALRAISAHNSAVQQASTAQSHLQNQSDQYRHDQATAAAQHPSDTNEPPEKFGNTPAGRLANQAVDDANQAVTDAIKEYNEAKAEVDAAANTAISQIKKAIHDSGLNDGFWDKLGHAISSAWHDAVAWAKKYLAPVLDVIQKIAEQLTNVLGWISLALNIAAVFLPFLAPIAAAVDLITLGLAALSFLTTLALVGLGDRTWGDVLSTGITLVLSAAGVKGAGKALTKTADDITNQGMKHFAQSLGGKMEAFGSHAGMKTLSKVDEKIADKLDKIGDFVGDKAGALGKYLNKSKIEGQAMDAGADAYSESIQQGASSLSAAIHGHAVAAGVSHQLTEDVVKTWKNNANGLTNVAVDVARDGVQTTVVSNGSHSLDSYVFHQQDHNPSGFEWEVPESAPHVDFVSAEHGIAAPTIASAFTADWSKAIPHFEGVETAELAGAH</sequence>
<dbReference type="EMBL" id="CP042305">
    <property type="protein sequence ID" value="QDZ15023.1"/>
    <property type="molecule type" value="Genomic_DNA"/>
</dbReference>
<dbReference type="Proteomes" id="UP000320216">
    <property type="component" value="Chromosome"/>
</dbReference>
<evidence type="ECO:0000313" key="4">
    <source>
        <dbReference type="EMBL" id="QDZ15023.1"/>
    </source>
</evidence>
<protein>
    <submittedName>
        <fullName evidence="4">Uncharacterized protein</fullName>
    </submittedName>
</protein>
<feature type="coiled-coil region" evidence="1">
    <location>
        <begin position="156"/>
        <end position="183"/>
    </location>
</feature>
<feature type="region of interest" description="Disordered" evidence="2">
    <location>
        <begin position="104"/>
        <end position="149"/>
    </location>
</feature>
<evidence type="ECO:0000256" key="3">
    <source>
        <dbReference type="SAM" id="Phobius"/>
    </source>
</evidence>
<keyword evidence="3" id="KW-0472">Membrane</keyword>
<keyword evidence="1" id="KW-0175">Coiled coil</keyword>
<organism evidence="4 5">
    <name type="scientific">Humibacter ginsenosidimutans</name>
    <dbReference type="NCBI Taxonomy" id="2599293"/>
    <lineage>
        <taxon>Bacteria</taxon>
        <taxon>Bacillati</taxon>
        <taxon>Actinomycetota</taxon>
        <taxon>Actinomycetes</taxon>
        <taxon>Micrococcales</taxon>
        <taxon>Microbacteriaceae</taxon>
        <taxon>Humibacter</taxon>
    </lineage>
</organism>
<dbReference type="AlphaFoldDB" id="A0A5B8M3T7"/>
<feature type="transmembrane region" description="Helical" evidence="3">
    <location>
        <begin position="241"/>
        <end position="262"/>
    </location>
</feature>
<keyword evidence="5" id="KW-1185">Reference proteome</keyword>
<name>A0A5B8M3T7_9MICO</name>
<dbReference type="RefSeq" id="WP_146320463.1">
    <property type="nucleotide sequence ID" value="NZ_CP042305.1"/>
</dbReference>
<accession>A0A5B8M3T7</accession>
<feature type="compositionally biased region" description="Polar residues" evidence="2">
    <location>
        <begin position="104"/>
        <end position="119"/>
    </location>
</feature>
<proteinExistence type="predicted"/>
<keyword evidence="3" id="KW-0812">Transmembrane</keyword>
<reference evidence="4 5" key="1">
    <citation type="submission" date="2019-07" db="EMBL/GenBank/DDBJ databases">
        <title>Full genome sequence of Humibacter sp. WJ7-1.</title>
        <authorList>
            <person name="Im W.-T."/>
        </authorList>
    </citation>
    <scope>NUCLEOTIDE SEQUENCE [LARGE SCALE GENOMIC DNA]</scope>
    <source>
        <strain evidence="4 5">WJ7-1</strain>
    </source>
</reference>
<evidence type="ECO:0000256" key="1">
    <source>
        <dbReference type="SAM" id="Coils"/>
    </source>
</evidence>